<protein>
    <submittedName>
        <fullName evidence="1">Uncharacterized protein</fullName>
    </submittedName>
</protein>
<evidence type="ECO:0000313" key="1">
    <source>
        <dbReference type="EMBL" id="SCW39505.1"/>
    </source>
</evidence>
<reference evidence="2" key="1">
    <citation type="submission" date="2016-10" db="EMBL/GenBank/DDBJ databases">
        <authorList>
            <person name="Varghese N."/>
            <person name="Submissions S."/>
        </authorList>
    </citation>
    <scope>NUCLEOTIDE SEQUENCE [LARGE SCALE GENOMIC DNA]</scope>
    <source>
        <strain evidence="2">ATCC 51557</strain>
    </source>
</reference>
<name>A0A1G4Q4Z6_BORJA</name>
<sequence length="80" mass="9407">MINIFLFILCQTDVLKKNKVSKNHNYKKQTEKENVQGEKDKLISLINSLVEFNNKEIDDSFEKFKNEPSNPYNLPFKNIG</sequence>
<keyword evidence="2" id="KW-1185">Reference proteome</keyword>
<gene>
    <name evidence="1" type="ORF">SAMN02983004_00915</name>
</gene>
<dbReference type="EMBL" id="FMTE01000006">
    <property type="protein sequence ID" value="SCW39505.1"/>
    <property type="molecule type" value="Genomic_DNA"/>
</dbReference>
<dbReference type="RefSeq" id="WP_143280321.1">
    <property type="nucleotide sequence ID" value="NZ_CP179488.1"/>
</dbReference>
<dbReference type="Proteomes" id="UP000199262">
    <property type="component" value="Unassembled WGS sequence"/>
</dbReference>
<proteinExistence type="predicted"/>
<organism evidence="1 2">
    <name type="scientific">Borreliella japonica</name>
    <name type="common">Borrelia japonica</name>
    <dbReference type="NCBI Taxonomy" id="34095"/>
    <lineage>
        <taxon>Bacteria</taxon>
        <taxon>Pseudomonadati</taxon>
        <taxon>Spirochaetota</taxon>
        <taxon>Spirochaetia</taxon>
        <taxon>Spirochaetales</taxon>
        <taxon>Borreliaceae</taxon>
        <taxon>Borreliella</taxon>
    </lineage>
</organism>
<evidence type="ECO:0000313" key="2">
    <source>
        <dbReference type="Proteomes" id="UP000199262"/>
    </source>
</evidence>
<accession>A0A1G4Q4Z6</accession>
<dbReference type="AlphaFoldDB" id="A0A1G4Q4Z6"/>